<evidence type="ECO:0000256" key="1">
    <source>
        <dbReference type="SAM" id="MobiDB-lite"/>
    </source>
</evidence>
<dbReference type="OrthoDB" id="6505372at2759"/>
<dbReference type="VEuPathDB" id="VectorBase:ISCW000648"/>
<feature type="region of interest" description="Disordered" evidence="1">
    <location>
        <begin position="1"/>
        <end position="24"/>
    </location>
</feature>
<name>B7P1P4_IXOSC</name>
<proteinExistence type="predicted"/>
<accession>B7P1P4</accession>
<dbReference type="PaxDb" id="6945-B7P1P4"/>
<dbReference type="Proteomes" id="UP000001555">
    <property type="component" value="Unassembled WGS sequence"/>
</dbReference>
<dbReference type="HOGENOM" id="CLU_1770112_0_0_1"/>
<evidence type="ECO:0000313" key="4">
    <source>
        <dbReference type="Proteomes" id="UP000001555"/>
    </source>
</evidence>
<evidence type="ECO:0000313" key="2">
    <source>
        <dbReference type="EMBL" id="EEC00516.1"/>
    </source>
</evidence>
<organism>
    <name type="scientific">Ixodes scapularis</name>
    <name type="common">Black-legged tick</name>
    <name type="synonym">Deer tick</name>
    <dbReference type="NCBI Taxonomy" id="6945"/>
    <lineage>
        <taxon>Eukaryota</taxon>
        <taxon>Metazoa</taxon>
        <taxon>Ecdysozoa</taxon>
        <taxon>Arthropoda</taxon>
        <taxon>Chelicerata</taxon>
        <taxon>Arachnida</taxon>
        <taxon>Acari</taxon>
        <taxon>Parasitiformes</taxon>
        <taxon>Ixodida</taxon>
        <taxon>Ixodoidea</taxon>
        <taxon>Ixodidae</taxon>
        <taxon>Ixodinae</taxon>
        <taxon>Ixodes</taxon>
    </lineage>
</organism>
<feature type="region of interest" description="Disordered" evidence="1">
    <location>
        <begin position="78"/>
        <end position="102"/>
    </location>
</feature>
<dbReference type="EMBL" id="ABJB010242659">
    <property type="status" value="NOT_ANNOTATED_CDS"/>
    <property type="molecule type" value="Genomic_DNA"/>
</dbReference>
<dbReference type="EMBL" id="DS617630">
    <property type="protein sequence ID" value="EEC00516.1"/>
    <property type="molecule type" value="Genomic_DNA"/>
</dbReference>
<dbReference type="EnsemblMetazoa" id="ISCW000648-RA">
    <property type="protein sequence ID" value="ISCW000648-PA"/>
    <property type="gene ID" value="ISCW000648"/>
</dbReference>
<dbReference type="EMBL" id="ABJB010961762">
    <property type="status" value="NOT_ANNOTATED_CDS"/>
    <property type="molecule type" value="Genomic_DNA"/>
</dbReference>
<dbReference type="VEuPathDB" id="VectorBase:ISCP_000451"/>
<dbReference type="InParanoid" id="B7P1P4"/>
<reference evidence="3" key="2">
    <citation type="submission" date="2020-05" db="UniProtKB">
        <authorList>
            <consortium name="EnsemblMetazoa"/>
        </authorList>
    </citation>
    <scope>IDENTIFICATION</scope>
    <source>
        <strain evidence="3">wikel</strain>
    </source>
</reference>
<dbReference type="AlphaFoldDB" id="B7P1P4"/>
<reference evidence="2 4" key="1">
    <citation type="submission" date="2008-03" db="EMBL/GenBank/DDBJ databases">
        <title>Annotation of Ixodes scapularis.</title>
        <authorList>
            <consortium name="Ixodes scapularis Genome Project Consortium"/>
            <person name="Caler E."/>
            <person name="Hannick L.I."/>
            <person name="Bidwell S."/>
            <person name="Joardar V."/>
            <person name="Thiagarajan M."/>
            <person name="Amedeo P."/>
            <person name="Galinsky K.J."/>
            <person name="Schobel S."/>
            <person name="Inman J."/>
            <person name="Hostetler J."/>
            <person name="Miller J."/>
            <person name="Hammond M."/>
            <person name="Megy K."/>
            <person name="Lawson D."/>
            <person name="Kodira C."/>
            <person name="Sutton G."/>
            <person name="Meyer J."/>
            <person name="Hill C.A."/>
            <person name="Birren B."/>
            <person name="Nene V."/>
            <person name="Collins F."/>
            <person name="Alarcon-Chaidez F."/>
            <person name="Wikel S."/>
            <person name="Strausberg R."/>
        </authorList>
    </citation>
    <scope>NUCLEOTIDE SEQUENCE [LARGE SCALE GENOMIC DNA]</scope>
    <source>
        <strain evidence="4">Wikel</strain>
        <strain evidence="2">Wikel colony</strain>
    </source>
</reference>
<feature type="compositionally biased region" description="Polar residues" evidence="1">
    <location>
        <begin position="1"/>
        <end position="10"/>
    </location>
</feature>
<protein>
    <submittedName>
        <fullName evidence="2 3">Uncharacterized protein</fullName>
    </submittedName>
</protein>
<gene>
    <name evidence="2" type="ORF">IscW_ISCW000648</name>
</gene>
<dbReference type="VEuPathDB" id="VectorBase:ISCI000648"/>
<keyword evidence="4" id="KW-1185">Reference proteome</keyword>
<sequence length="147" mass="16477">MLTAFTQGESQPLHRKHVNSDSSEIREVASQFVSDLIYRAKETPPEIQIDLVGSRTPSPEEEVTYIAPEPNFKKKKVILQDDHSSEDSESASEASLDVLPRRKQGNDCRDIADLKNDPELRDFAVAYIKGILEQAALLAQEVRMAIL</sequence>
<evidence type="ECO:0000313" key="3">
    <source>
        <dbReference type="EnsemblMetazoa" id="ISCW000648-PA"/>
    </source>
</evidence>